<dbReference type="PANTHER" id="PTHR44942">
    <property type="entry name" value="METHYLTRANSF_11 DOMAIN-CONTAINING PROTEIN"/>
    <property type="match status" value="1"/>
</dbReference>
<dbReference type="Pfam" id="PF08241">
    <property type="entry name" value="Methyltransf_11"/>
    <property type="match status" value="1"/>
</dbReference>
<proteinExistence type="inferred from homology"/>
<evidence type="ECO:0000313" key="6">
    <source>
        <dbReference type="Proteomes" id="UP001165283"/>
    </source>
</evidence>
<dbReference type="InterPro" id="IPR029063">
    <property type="entry name" value="SAM-dependent_MTases_sf"/>
</dbReference>
<evidence type="ECO:0000313" key="5">
    <source>
        <dbReference type="EMBL" id="MCO1655205.1"/>
    </source>
</evidence>
<keyword evidence="6" id="KW-1185">Reference proteome</keyword>
<reference evidence="5" key="1">
    <citation type="submission" date="2021-04" db="EMBL/GenBank/DDBJ databases">
        <title>Pseudonocardia sp. nov., isolated from sandy soil of mangrove forest.</title>
        <authorList>
            <person name="Zan Z."/>
            <person name="Huang R."/>
            <person name="Liu W."/>
        </authorList>
    </citation>
    <scope>NUCLEOTIDE SEQUENCE</scope>
    <source>
        <strain evidence="5">S2-4</strain>
    </source>
</reference>
<keyword evidence="2 5" id="KW-0489">Methyltransferase</keyword>
<dbReference type="EMBL" id="JAGSOV010000020">
    <property type="protein sequence ID" value="MCO1655205.1"/>
    <property type="molecule type" value="Genomic_DNA"/>
</dbReference>
<protein>
    <submittedName>
        <fullName evidence="5">Class I SAM-dependent methyltransferase</fullName>
    </submittedName>
</protein>
<dbReference type="GO" id="GO:0008168">
    <property type="term" value="F:methyltransferase activity"/>
    <property type="evidence" value="ECO:0007669"/>
    <property type="project" value="UniProtKB-KW"/>
</dbReference>
<accession>A0ABT0ZX01</accession>
<comment type="caution">
    <text evidence="5">The sequence shown here is derived from an EMBL/GenBank/DDBJ whole genome shotgun (WGS) entry which is preliminary data.</text>
</comment>
<dbReference type="SUPFAM" id="SSF53335">
    <property type="entry name" value="S-adenosyl-L-methionine-dependent methyltransferases"/>
    <property type="match status" value="1"/>
</dbReference>
<evidence type="ECO:0000256" key="1">
    <source>
        <dbReference type="ARBA" id="ARBA00008361"/>
    </source>
</evidence>
<dbReference type="CDD" id="cd02440">
    <property type="entry name" value="AdoMet_MTases"/>
    <property type="match status" value="1"/>
</dbReference>
<name>A0ABT0ZX01_9PSEU</name>
<comment type="similarity">
    <text evidence="1">Belongs to the methyltransferase superfamily.</text>
</comment>
<dbReference type="Gene3D" id="3.40.50.150">
    <property type="entry name" value="Vaccinia Virus protein VP39"/>
    <property type="match status" value="1"/>
</dbReference>
<organism evidence="5 6">
    <name type="scientific">Pseudonocardia humida</name>
    <dbReference type="NCBI Taxonomy" id="2800819"/>
    <lineage>
        <taxon>Bacteria</taxon>
        <taxon>Bacillati</taxon>
        <taxon>Actinomycetota</taxon>
        <taxon>Actinomycetes</taxon>
        <taxon>Pseudonocardiales</taxon>
        <taxon>Pseudonocardiaceae</taxon>
        <taxon>Pseudonocardia</taxon>
    </lineage>
</organism>
<dbReference type="InterPro" id="IPR020596">
    <property type="entry name" value="rRNA_Ade_Mease_Trfase_CS"/>
</dbReference>
<dbReference type="RefSeq" id="WP_252436985.1">
    <property type="nucleotide sequence ID" value="NZ_JAGSOV010000020.1"/>
</dbReference>
<dbReference type="Proteomes" id="UP001165283">
    <property type="component" value="Unassembled WGS sequence"/>
</dbReference>
<keyword evidence="3" id="KW-0808">Transferase</keyword>
<dbReference type="InterPro" id="IPR051052">
    <property type="entry name" value="Diverse_substrate_MTase"/>
</dbReference>
<sequence>MDIDRARARSFGPAAAAYAAFRPGYPRAAVEWALQPVLGASEPPRLLDLGAGTGKLTATLLEFGPVTAVEPDEGMLAQLRARLPEVQARSGTAEEVPAEDSSVDAVLVGQAWHWFDHDRALAEAARVLRPGGVLAALWNSDDLAVEWVRGYREALYSQRSVPPAEGTDNVPALPGHPAFAHSRHSRHPNPVRTTAEGLVASMGTHSWLLVSEPDVRERALGGLRDYLAGRPETSAGEFELPLVTEVLRTLRK</sequence>
<evidence type="ECO:0000256" key="2">
    <source>
        <dbReference type="ARBA" id="ARBA00022603"/>
    </source>
</evidence>
<feature type="domain" description="Methyltransferase type 11" evidence="4">
    <location>
        <begin position="47"/>
        <end position="135"/>
    </location>
</feature>
<evidence type="ECO:0000259" key="4">
    <source>
        <dbReference type="Pfam" id="PF08241"/>
    </source>
</evidence>
<gene>
    <name evidence="5" type="ORF">KDL28_09080</name>
</gene>
<dbReference type="InterPro" id="IPR013216">
    <property type="entry name" value="Methyltransf_11"/>
</dbReference>
<dbReference type="PANTHER" id="PTHR44942:SF4">
    <property type="entry name" value="METHYLTRANSFERASE TYPE 11 DOMAIN-CONTAINING PROTEIN"/>
    <property type="match status" value="1"/>
</dbReference>
<dbReference type="GO" id="GO:0032259">
    <property type="term" value="P:methylation"/>
    <property type="evidence" value="ECO:0007669"/>
    <property type="project" value="UniProtKB-KW"/>
</dbReference>
<evidence type="ECO:0000256" key="3">
    <source>
        <dbReference type="ARBA" id="ARBA00022679"/>
    </source>
</evidence>
<dbReference type="PROSITE" id="PS01131">
    <property type="entry name" value="RRNA_A_DIMETH"/>
    <property type="match status" value="1"/>
</dbReference>